<reference evidence="1 2" key="1">
    <citation type="submission" date="2016-10" db="EMBL/GenBank/DDBJ databases">
        <authorList>
            <person name="de Groot N.N."/>
        </authorList>
    </citation>
    <scope>NUCLEOTIDE SEQUENCE [LARGE SCALE GENOMIC DNA]</scope>
    <source>
        <strain evidence="1 2">CGMCC 1.3702</strain>
    </source>
</reference>
<evidence type="ECO:0000313" key="1">
    <source>
        <dbReference type="EMBL" id="SFB16792.1"/>
    </source>
</evidence>
<name>A0A1I0YUA7_9BACI</name>
<dbReference type="EMBL" id="FOJW01000008">
    <property type="protein sequence ID" value="SFB16792.1"/>
    <property type="molecule type" value="Genomic_DNA"/>
</dbReference>
<accession>A0A1I0YUA7</accession>
<organism evidence="1 2">
    <name type="scientific">Lentibacillus halodurans</name>
    <dbReference type="NCBI Taxonomy" id="237679"/>
    <lineage>
        <taxon>Bacteria</taxon>
        <taxon>Bacillati</taxon>
        <taxon>Bacillota</taxon>
        <taxon>Bacilli</taxon>
        <taxon>Bacillales</taxon>
        <taxon>Bacillaceae</taxon>
        <taxon>Lentibacillus</taxon>
    </lineage>
</organism>
<dbReference type="AlphaFoldDB" id="A0A1I0YUA7"/>
<evidence type="ECO:0000313" key="2">
    <source>
        <dbReference type="Proteomes" id="UP000198642"/>
    </source>
</evidence>
<sequence>MQSEGLSMPKKPIEQEKFLSKTQEVLYQKEFRRADRAYNRVTQRGNRS</sequence>
<dbReference type="Proteomes" id="UP000198642">
    <property type="component" value="Unassembled WGS sequence"/>
</dbReference>
<keyword evidence="2" id="KW-1185">Reference proteome</keyword>
<protein>
    <submittedName>
        <fullName evidence="1">YfhE-like protein</fullName>
    </submittedName>
</protein>
<dbReference type="Pfam" id="PF14152">
    <property type="entry name" value="YfhE"/>
    <property type="match status" value="1"/>
</dbReference>
<proteinExistence type="predicted"/>
<gene>
    <name evidence="1" type="ORF">SAMN04488072_108181</name>
</gene>
<dbReference type="STRING" id="237679.SAMN04488072_108181"/>
<dbReference type="InterPro" id="IPR025437">
    <property type="entry name" value="YfhE-like"/>
</dbReference>